<dbReference type="PANTHER" id="PTHR43019">
    <property type="entry name" value="SERINE ENDOPROTEASE DEGS"/>
    <property type="match status" value="1"/>
</dbReference>
<dbReference type="EMBL" id="SDPL01000173">
    <property type="protein sequence ID" value="RXZ47027.1"/>
    <property type="molecule type" value="Genomic_DNA"/>
</dbReference>
<dbReference type="Gene3D" id="2.40.10.10">
    <property type="entry name" value="Trypsin-like serine proteases"/>
    <property type="match status" value="2"/>
</dbReference>
<accession>A0A4Q2JLF6</accession>
<dbReference type="PANTHER" id="PTHR43019:SF23">
    <property type="entry name" value="PROTEASE DO-LIKE 5, CHLOROPLASTIC"/>
    <property type="match status" value="1"/>
</dbReference>
<sequence length="406" mass="40602">MRQAGPSADRSEPRMTWSLVLDIVLVLVLIGALVHGWRAGLLRTLGGLLGLVGGGIAAYIAMPWVVSFVAAPEWRAPIAIAVAVVLLVTGVSLGSAIGRALGRGAETVKLGPIDRVLGAVVNTMVTAFVVALVASGVGSMGVPVVSPAAAGSWVVRSIDQVTPQPARTLMAELRTAAFGEAIPWLTGVLDGPTVAPELPSGGVDDPELNAAAASVVRITGLAFECGGNLTGSGFVVAPDRVVTNAHVVAGVTEPIVEAPGRGPVAGRVVAFDPDADLAVIAVDGLDVAPLAIADSPGADADVAVVGYPFGGPLELRPARVMANGPITISIDGDTTSRDVVTLAAAVDHGNSGGPVLTGDGEVGGVVFAKSQTVDNVGFAVPVGTLEPLADEAPSLSDRVDSGSCAF</sequence>
<organism evidence="6 7">
    <name type="scientific">Agromyces binzhouensis</name>
    <dbReference type="NCBI Taxonomy" id="1817495"/>
    <lineage>
        <taxon>Bacteria</taxon>
        <taxon>Bacillati</taxon>
        <taxon>Actinomycetota</taxon>
        <taxon>Actinomycetes</taxon>
        <taxon>Micrococcales</taxon>
        <taxon>Microbacteriaceae</taxon>
        <taxon>Agromyces</taxon>
    </lineage>
</organism>
<name>A0A4Q2JLF6_9MICO</name>
<evidence type="ECO:0000313" key="7">
    <source>
        <dbReference type="Proteomes" id="UP000292881"/>
    </source>
</evidence>
<feature type="transmembrane region" description="Helical" evidence="5">
    <location>
        <begin position="15"/>
        <end position="34"/>
    </location>
</feature>
<dbReference type="GO" id="GO:0006508">
    <property type="term" value="P:proteolysis"/>
    <property type="evidence" value="ECO:0007669"/>
    <property type="project" value="UniProtKB-KW"/>
</dbReference>
<keyword evidence="7" id="KW-1185">Reference proteome</keyword>
<evidence type="ECO:0000256" key="3">
    <source>
        <dbReference type="ARBA" id="ARBA00022989"/>
    </source>
</evidence>
<dbReference type="InterPro" id="IPR009003">
    <property type="entry name" value="Peptidase_S1_PA"/>
</dbReference>
<dbReference type="InterPro" id="IPR043504">
    <property type="entry name" value="Peptidase_S1_PA_chymotrypsin"/>
</dbReference>
<dbReference type="Pfam" id="PF02674">
    <property type="entry name" value="Colicin_V"/>
    <property type="match status" value="1"/>
</dbReference>
<dbReference type="OrthoDB" id="9766361at2"/>
<comment type="subcellular location">
    <subcellularLocation>
        <location evidence="1">Membrane</location>
        <topology evidence="1">Multi-pass membrane protein</topology>
    </subcellularLocation>
</comment>
<dbReference type="GO" id="GO:0016020">
    <property type="term" value="C:membrane"/>
    <property type="evidence" value="ECO:0007669"/>
    <property type="project" value="UniProtKB-SubCell"/>
</dbReference>
<dbReference type="GO" id="GO:0009403">
    <property type="term" value="P:toxin biosynthetic process"/>
    <property type="evidence" value="ECO:0007669"/>
    <property type="project" value="InterPro"/>
</dbReference>
<dbReference type="AlphaFoldDB" id="A0A4Q2JLF6"/>
<dbReference type="SUPFAM" id="SSF50494">
    <property type="entry name" value="Trypsin-like serine proteases"/>
    <property type="match status" value="1"/>
</dbReference>
<dbReference type="InterPro" id="IPR001940">
    <property type="entry name" value="Peptidase_S1C"/>
</dbReference>
<keyword evidence="2 5" id="KW-0812">Transmembrane</keyword>
<reference evidence="6 7" key="1">
    <citation type="submission" date="2019-01" db="EMBL/GenBank/DDBJ databases">
        <authorList>
            <person name="Li J."/>
        </authorList>
    </citation>
    <scope>NUCLEOTIDE SEQUENCE [LARGE SCALE GENOMIC DNA]</scope>
    <source>
        <strain evidence="6 7">CGMCC 4.7180</strain>
    </source>
</reference>
<dbReference type="Proteomes" id="UP000292881">
    <property type="component" value="Unassembled WGS sequence"/>
</dbReference>
<evidence type="ECO:0000256" key="5">
    <source>
        <dbReference type="SAM" id="Phobius"/>
    </source>
</evidence>
<keyword evidence="3 5" id="KW-1133">Transmembrane helix</keyword>
<keyword evidence="4 5" id="KW-0472">Membrane</keyword>
<dbReference type="NCBIfam" id="NF033740">
    <property type="entry name" value="MarP_fam_protase"/>
    <property type="match status" value="1"/>
</dbReference>
<evidence type="ECO:0000256" key="4">
    <source>
        <dbReference type="ARBA" id="ARBA00023136"/>
    </source>
</evidence>
<evidence type="ECO:0000256" key="2">
    <source>
        <dbReference type="ARBA" id="ARBA00022692"/>
    </source>
</evidence>
<evidence type="ECO:0000256" key="1">
    <source>
        <dbReference type="ARBA" id="ARBA00004141"/>
    </source>
</evidence>
<proteinExistence type="predicted"/>
<feature type="transmembrane region" description="Helical" evidence="5">
    <location>
        <begin position="116"/>
        <end position="137"/>
    </location>
</feature>
<dbReference type="Pfam" id="PF13365">
    <property type="entry name" value="Trypsin_2"/>
    <property type="match status" value="1"/>
</dbReference>
<evidence type="ECO:0000313" key="6">
    <source>
        <dbReference type="EMBL" id="RXZ47027.1"/>
    </source>
</evidence>
<dbReference type="InterPro" id="IPR003825">
    <property type="entry name" value="Colicin-V_CvpA"/>
</dbReference>
<comment type="caution">
    <text evidence="6">The sequence shown here is derived from an EMBL/GenBank/DDBJ whole genome shotgun (WGS) entry which is preliminary data.</text>
</comment>
<feature type="transmembrane region" description="Helical" evidence="5">
    <location>
        <begin position="41"/>
        <end position="62"/>
    </location>
</feature>
<protein>
    <submittedName>
        <fullName evidence="6">MarP family serine protease</fullName>
    </submittedName>
</protein>
<keyword evidence="6" id="KW-0378">Hydrolase</keyword>
<dbReference type="InterPro" id="IPR047680">
    <property type="entry name" value="MarP-like"/>
</dbReference>
<keyword evidence="6" id="KW-0645">Protease</keyword>
<feature type="transmembrane region" description="Helical" evidence="5">
    <location>
        <begin position="74"/>
        <end position="95"/>
    </location>
</feature>
<dbReference type="PRINTS" id="PR00834">
    <property type="entry name" value="PROTEASES2C"/>
</dbReference>
<dbReference type="GO" id="GO:0004252">
    <property type="term" value="F:serine-type endopeptidase activity"/>
    <property type="evidence" value="ECO:0007669"/>
    <property type="project" value="InterPro"/>
</dbReference>
<gene>
    <name evidence="6" type="ORF">ESO86_09720</name>
</gene>